<dbReference type="PANTHER" id="PTHR11909">
    <property type="entry name" value="CASEIN KINASE-RELATED"/>
    <property type="match status" value="1"/>
</dbReference>
<evidence type="ECO:0000256" key="10">
    <source>
        <dbReference type="ARBA" id="ARBA00022777"/>
    </source>
</evidence>
<evidence type="ECO:0000256" key="8">
    <source>
        <dbReference type="ARBA" id="ARBA00022679"/>
    </source>
</evidence>
<keyword evidence="11 16" id="KW-0067">ATP-binding</keyword>
<keyword evidence="20" id="KW-1185">Reference proteome</keyword>
<keyword evidence="12" id="KW-0539">Nucleus</keyword>
<keyword evidence="10 19" id="KW-0418">Kinase</keyword>
<dbReference type="PROSITE" id="PS00108">
    <property type="entry name" value="PROTEIN_KINASE_ST"/>
    <property type="match status" value="1"/>
</dbReference>
<dbReference type="SMART" id="SM00220">
    <property type="entry name" value="S_TKc"/>
    <property type="match status" value="1"/>
</dbReference>
<evidence type="ECO:0000256" key="16">
    <source>
        <dbReference type="PROSITE-ProRule" id="PRU10141"/>
    </source>
</evidence>
<reference evidence="19" key="2">
    <citation type="journal article" date="2023" name="Int. J. Mol. Sci.">
        <title>De Novo Assembly and Annotation of 11 Diverse Shrub Willow (Salix) Genomes Reveals Novel Gene Organization in Sex-Linked Regions.</title>
        <authorList>
            <person name="Hyden B."/>
            <person name="Feng K."/>
            <person name="Yates T.B."/>
            <person name="Jawdy S."/>
            <person name="Cereghino C."/>
            <person name="Smart L.B."/>
            <person name="Muchero W."/>
        </authorList>
    </citation>
    <scope>NUCLEOTIDE SEQUENCE</scope>
    <source>
        <tissue evidence="19">Shoot tip</tissue>
    </source>
</reference>
<dbReference type="GO" id="GO:0004674">
    <property type="term" value="F:protein serine/threonine kinase activity"/>
    <property type="evidence" value="ECO:0007669"/>
    <property type="project" value="UniProtKB-KW"/>
</dbReference>
<evidence type="ECO:0000256" key="12">
    <source>
        <dbReference type="ARBA" id="ARBA00023242"/>
    </source>
</evidence>
<protein>
    <recommendedName>
        <fullName evidence="4">non-specific serine/threonine protein kinase</fullName>
        <ecNumber evidence="4">2.7.11.1</ecNumber>
    </recommendedName>
</protein>
<feature type="domain" description="Protein kinase" evidence="18">
    <location>
        <begin position="82"/>
        <end position="350"/>
    </location>
</feature>
<dbReference type="FunFam" id="1.10.510.10:FF:000325">
    <property type="entry name" value="Casein kinase I isoform delta-like"/>
    <property type="match status" value="1"/>
</dbReference>
<dbReference type="SUPFAM" id="SSF56112">
    <property type="entry name" value="Protein kinase-like (PK-like)"/>
    <property type="match status" value="1"/>
</dbReference>
<dbReference type="AlphaFoldDB" id="A0A9Q0UKH5"/>
<organism evidence="19 20">
    <name type="scientific">Salix purpurea</name>
    <name type="common">Purple osier willow</name>
    <dbReference type="NCBI Taxonomy" id="77065"/>
    <lineage>
        <taxon>Eukaryota</taxon>
        <taxon>Viridiplantae</taxon>
        <taxon>Streptophyta</taxon>
        <taxon>Embryophyta</taxon>
        <taxon>Tracheophyta</taxon>
        <taxon>Spermatophyta</taxon>
        <taxon>Magnoliopsida</taxon>
        <taxon>eudicotyledons</taxon>
        <taxon>Gunneridae</taxon>
        <taxon>Pentapetalae</taxon>
        <taxon>rosids</taxon>
        <taxon>fabids</taxon>
        <taxon>Malpighiales</taxon>
        <taxon>Salicaceae</taxon>
        <taxon>Saliceae</taxon>
        <taxon>Salix</taxon>
    </lineage>
</organism>
<comment type="caution">
    <text evidence="19">The sequence shown here is derived from an EMBL/GenBank/DDBJ whole genome shotgun (WGS) entry which is preliminary data.</text>
</comment>
<evidence type="ECO:0000256" key="3">
    <source>
        <dbReference type="ARBA" id="ARBA00005926"/>
    </source>
</evidence>
<accession>A0A9Q0UKH5</accession>
<dbReference type="GO" id="GO:0009640">
    <property type="term" value="P:photomorphogenesis"/>
    <property type="evidence" value="ECO:0007669"/>
    <property type="project" value="UniProtKB-ARBA"/>
</dbReference>
<keyword evidence="8" id="KW-0808">Transferase</keyword>
<evidence type="ECO:0000256" key="5">
    <source>
        <dbReference type="ARBA" id="ARBA00022490"/>
    </source>
</evidence>
<dbReference type="GO" id="GO:0005737">
    <property type="term" value="C:cytoplasm"/>
    <property type="evidence" value="ECO:0007669"/>
    <property type="project" value="UniProtKB-SubCell"/>
</dbReference>
<reference evidence="19" key="1">
    <citation type="submission" date="2022-11" db="EMBL/GenBank/DDBJ databases">
        <authorList>
            <person name="Hyden B.L."/>
            <person name="Feng K."/>
            <person name="Yates T."/>
            <person name="Jawdy S."/>
            <person name="Smart L.B."/>
            <person name="Muchero W."/>
        </authorList>
    </citation>
    <scope>NUCLEOTIDE SEQUENCE</scope>
    <source>
        <tissue evidence="19">Shoot tip</tissue>
    </source>
</reference>
<dbReference type="Gene3D" id="1.10.510.10">
    <property type="entry name" value="Transferase(Phosphotransferase) domain 1"/>
    <property type="match status" value="1"/>
</dbReference>
<evidence type="ECO:0000256" key="7">
    <source>
        <dbReference type="ARBA" id="ARBA00022553"/>
    </source>
</evidence>
<dbReference type="InterPro" id="IPR000719">
    <property type="entry name" value="Prot_kinase_dom"/>
</dbReference>
<feature type="binding site" evidence="16">
    <location>
        <position position="111"/>
    </location>
    <ligand>
        <name>ATP</name>
        <dbReference type="ChEBI" id="CHEBI:30616"/>
    </ligand>
</feature>
<dbReference type="PROSITE" id="PS50011">
    <property type="entry name" value="PROTEIN_KINASE_DOM"/>
    <property type="match status" value="1"/>
</dbReference>
<gene>
    <name evidence="19" type="ORF">OIU79_002757</name>
</gene>
<dbReference type="Proteomes" id="UP001151532">
    <property type="component" value="Chromosome 18"/>
</dbReference>
<proteinExistence type="inferred from homology"/>
<evidence type="ECO:0000256" key="17">
    <source>
        <dbReference type="RuleBase" id="RU000304"/>
    </source>
</evidence>
<keyword evidence="6 17" id="KW-0723">Serine/threonine-protein kinase</keyword>
<evidence type="ECO:0000256" key="6">
    <source>
        <dbReference type="ARBA" id="ARBA00022527"/>
    </source>
</evidence>
<dbReference type="InterPro" id="IPR017441">
    <property type="entry name" value="Protein_kinase_ATP_BS"/>
</dbReference>
<evidence type="ECO:0000256" key="2">
    <source>
        <dbReference type="ARBA" id="ARBA00004496"/>
    </source>
</evidence>
<dbReference type="OrthoDB" id="5800476at2759"/>
<comment type="subcellular location">
    <subcellularLocation>
        <location evidence="2">Cytoplasm</location>
    </subcellularLocation>
    <subcellularLocation>
        <location evidence="1">Nucleus</location>
    </subcellularLocation>
</comment>
<evidence type="ECO:0000256" key="14">
    <source>
        <dbReference type="ARBA" id="ARBA00048679"/>
    </source>
</evidence>
<dbReference type="GO" id="GO:0009785">
    <property type="term" value="P:blue light signaling pathway"/>
    <property type="evidence" value="ECO:0007669"/>
    <property type="project" value="UniProtKB-ARBA"/>
</dbReference>
<evidence type="ECO:0000313" key="20">
    <source>
        <dbReference type="Proteomes" id="UP001151532"/>
    </source>
</evidence>
<comment type="catalytic activity">
    <reaction evidence="13">
        <text>L-threonyl-[protein] + ATP = O-phospho-L-threonyl-[protein] + ADP + H(+)</text>
        <dbReference type="Rhea" id="RHEA:46608"/>
        <dbReference type="Rhea" id="RHEA-COMP:11060"/>
        <dbReference type="Rhea" id="RHEA-COMP:11605"/>
        <dbReference type="ChEBI" id="CHEBI:15378"/>
        <dbReference type="ChEBI" id="CHEBI:30013"/>
        <dbReference type="ChEBI" id="CHEBI:30616"/>
        <dbReference type="ChEBI" id="CHEBI:61977"/>
        <dbReference type="ChEBI" id="CHEBI:456216"/>
        <dbReference type="EC" id="2.7.11.1"/>
    </reaction>
</comment>
<evidence type="ECO:0000256" key="1">
    <source>
        <dbReference type="ARBA" id="ARBA00004123"/>
    </source>
</evidence>
<dbReference type="InterPro" id="IPR008271">
    <property type="entry name" value="Ser/Thr_kinase_AS"/>
</dbReference>
<evidence type="ECO:0000256" key="13">
    <source>
        <dbReference type="ARBA" id="ARBA00047899"/>
    </source>
</evidence>
<keyword evidence="7" id="KW-0597">Phosphoprotein</keyword>
<dbReference type="InterPro" id="IPR011009">
    <property type="entry name" value="Kinase-like_dom_sf"/>
</dbReference>
<keyword evidence="5" id="KW-0963">Cytoplasm</keyword>
<evidence type="ECO:0000256" key="9">
    <source>
        <dbReference type="ARBA" id="ARBA00022741"/>
    </source>
</evidence>
<dbReference type="Pfam" id="PF00069">
    <property type="entry name" value="Pkinase"/>
    <property type="match status" value="1"/>
</dbReference>
<dbReference type="GO" id="GO:0005524">
    <property type="term" value="F:ATP binding"/>
    <property type="evidence" value="ECO:0007669"/>
    <property type="project" value="UniProtKB-UniRule"/>
</dbReference>
<dbReference type="PROSITE" id="PS00107">
    <property type="entry name" value="PROTEIN_KINASE_ATP"/>
    <property type="match status" value="1"/>
</dbReference>
<evidence type="ECO:0000256" key="11">
    <source>
        <dbReference type="ARBA" id="ARBA00022840"/>
    </source>
</evidence>
<evidence type="ECO:0000259" key="18">
    <source>
        <dbReference type="PROSITE" id="PS50011"/>
    </source>
</evidence>
<keyword evidence="9 16" id="KW-0547">Nucleotide-binding</keyword>
<dbReference type="GO" id="GO:0005634">
    <property type="term" value="C:nucleus"/>
    <property type="evidence" value="ECO:0007669"/>
    <property type="project" value="UniProtKB-SubCell"/>
</dbReference>
<dbReference type="EC" id="2.7.11.1" evidence="4"/>
<comment type="catalytic activity">
    <reaction evidence="14">
        <text>L-seryl-[protein] + ATP = O-phospho-L-seryl-[protein] + ADP + H(+)</text>
        <dbReference type="Rhea" id="RHEA:17989"/>
        <dbReference type="Rhea" id="RHEA-COMP:9863"/>
        <dbReference type="Rhea" id="RHEA-COMP:11604"/>
        <dbReference type="ChEBI" id="CHEBI:15378"/>
        <dbReference type="ChEBI" id="CHEBI:29999"/>
        <dbReference type="ChEBI" id="CHEBI:30616"/>
        <dbReference type="ChEBI" id="CHEBI:83421"/>
        <dbReference type="ChEBI" id="CHEBI:456216"/>
        <dbReference type="EC" id="2.7.11.1"/>
    </reaction>
</comment>
<evidence type="ECO:0000256" key="4">
    <source>
        <dbReference type="ARBA" id="ARBA00012513"/>
    </source>
</evidence>
<evidence type="ECO:0000256" key="15">
    <source>
        <dbReference type="ARBA" id="ARBA00060321"/>
    </source>
</evidence>
<dbReference type="EMBL" id="JAPFFK010000012">
    <property type="protein sequence ID" value="KAJ6731497.1"/>
    <property type="molecule type" value="Genomic_DNA"/>
</dbReference>
<comment type="similarity">
    <text evidence="3">Belongs to the protein kinase superfamily. CK1 Ser/Thr protein kinase family. Casein kinase I subfamily.</text>
</comment>
<dbReference type="CDD" id="cd14125">
    <property type="entry name" value="STKc_CK1_delta_epsilon"/>
    <property type="match status" value="1"/>
</dbReference>
<dbReference type="InterPro" id="IPR050235">
    <property type="entry name" value="CK1_Ser-Thr_kinase"/>
</dbReference>
<comment type="function">
    <text evidence="15">Protein kinase involved in blue light responses (e.g. hypocotyl elongation and flowering) by phosphorylating CRY2 to reduce its stability.</text>
</comment>
<evidence type="ECO:0000313" key="19">
    <source>
        <dbReference type="EMBL" id="KAJ6731497.1"/>
    </source>
</evidence>
<name>A0A9Q0UKH5_SALPP</name>
<sequence>MSSFIYFLIFSTNLKKPRKLQTKPPPTTSINPTPGRFACLLLLSVSCNSPILSLRSIKKLHIINLSFCVCALIWSGSSVEKYKLGRKIGSGSFGEIYLATHIDTFEIVAIKIENSKTKHPQLLYEAKLYNILQGGSGIPSIKWAGVDGEDNALVLDLLGPSLEDLFVYCGRKFSLKTVIMLADQMITRIEYVHSKGFLHRDIKPDNFLMGLGRKANQVYIIDFGLAKRYRDATTNRHIPYRENKNLTGTARYASCNTHLGIEQSRRDDLESLGYVLLYFLRGSLPWQGLKAATKKQKYDKICEKKLSTPIEVLCKSHPVEFASYMHYCHSLTFDQRPDYGFLRRLFRDLFSHEGYEFDYVFDWTIIKYQQAQKNRSQPRSSPIPGASGSRVVQTDMENHQVIMITKISFEEEPM</sequence>